<proteinExistence type="inferred from homology"/>
<organism evidence="9 10">
    <name type="scientific">Pomacea canaliculata</name>
    <name type="common">Golden apple snail</name>
    <dbReference type="NCBI Taxonomy" id="400727"/>
    <lineage>
        <taxon>Eukaryota</taxon>
        <taxon>Metazoa</taxon>
        <taxon>Spiralia</taxon>
        <taxon>Lophotrochozoa</taxon>
        <taxon>Mollusca</taxon>
        <taxon>Gastropoda</taxon>
        <taxon>Caenogastropoda</taxon>
        <taxon>Architaenioglossa</taxon>
        <taxon>Ampullarioidea</taxon>
        <taxon>Ampullariidae</taxon>
        <taxon>Pomacea</taxon>
    </lineage>
</organism>
<sequence>MYIWNLSKGEVVRRFQENIIEVDESRPDFEKVRVHPLTGGKTPPLLLYEIFRYRDEDAEFTCERQILWLSGGRPYVQQVVWRKNGKPLPRSLRFRQELTFTELTEDQNLLTKIAKEHHLSVYKITATLTIYLIKSYDFGNYTCHVAEMVQNSIQEWMVFLNERIQASKAHSDFPGSFQHQGESKSTEENKNELSVKTSVEDMYTPSHEFRLIEVHPSQMTRQAPPGAILVFKTSYWHLSESNDDVSEEYFINEQSTQMGTCNRRLNGCSVFLLLYWFYSYEYTIFPPFVQNYQLKAFPDRAKIHHHHHCLCEKTYGHHSIYYLRRFYNSRKKKYELLEVYHPDDLVVLPREQDMLYLFQNRTSNVNNEQCPTTSDMHFVNMAANAFTSLYESNEKYVAGLGMFVSFIILWLSRRLIRVIGNFGGRMILDQTVAFLPRLEHRQTENQQGMEDAKTKFSKKHFDFFLSVTDSDAELVTGQILPILEARGHKVCLPDRDIPPNLQVISALSTAVDNSDRYIVILSSEYLKDRFKRNLELDMIGNKASCSDISPQSSLLCIKLDDCELLPWMKSFQVHDWTTFLSRENQLNRLSRWVQLGTKQNAKRECYELVFILIPFICLFVFSVIFVQLLGISNVALSDTLIIKKLLLMLTA</sequence>
<dbReference type="InterPro" id="IPR036179">
    <property type="entry name" value="Ig-like_dom_sf"/>
</dbReference>
<dbReference type="InterPro" id="IPR015621">
    <property type="entry name" value="IL-1_rcpt_fam"/>
</dbReference>
<feature type="transmembrane region" description="Helical" evidence="6">
    <location>
        <begin position="608"/>
        <end position="630"/>
    </location>
</feature>
<reference evidence="9 10" key="1">
    <citation type="submission" date="2018-04" db="EMBL/GenBank/DDBJ databases">
        <title>The genome of golden apple snail Pomacea canaliculata provides insight into stress tolerance and invasive adaptation.</title>
        <authorList>
            <person name="Liu C."/>
            <person name="Liu B."/>
            <person name="Ren Y."/>
            <person name="Zhang Y."/>
            <person name="Wang H."/>
            <person name="Li S."/>
            <person name="Jiang F."/>
            <person name="Yin L."/>
            <person name="Zhang G."/>
            <person name="Qian W."/>
            <person name="Fan W."/>
        </authorList>
    </citation>
    <scope>NUCLEOTIDE SEQUENCE [LARGE SCALE GENOMIC DNA]</scope>
    <source>
        <strain evidence="9">SZHN2017</strain>
        <tissue evidence="9">Muscle</tissue>
    </source>
</reference>
<dbReference type="InterPro" id="IPR035897">
    <property type="entry name" value="Toll_tir_struct_dom_sf"/>
</dbReference>
<dbReference type="SUPFAM" id="SSF52200">
    <property type="entry name" value="Toll/Interleukin receptor TIR domain"/>
    <property type="match status" value="1"/>
</dbReference>
<dbReference type="Gene3D" id="2.60.40.10">
    <property type="entry name" value="Immunoglobulins"/>
    <property type="match status" value="1"/>
</dbReference>
<dbReference type="Gene3D" id="3.40.50.10140">
    <property type="entry name" value="Toll/interleukin-1 receptor homology (TIR) domain"/>
    <property type="match status" value="1"/>
</dbReference>
<dbReference type="PROSITE" id="PS50835">
    <property type="entry name" value="IG_LIKE"/>
    <property type="match status" value="1"/>
</dbReference>
<feature type="domain" description="Ig-like" evidence="8">
    <location>
        <begin position="43"/>
        <end position="154"/>
    </location>
</feature>
<dbReference type="AlphaFoldDB" id="A0A2T7PWB4"/>
<comment type="caution">
    <text evidence="9">The sequence shown here is derived from an EMBL/GenBank/DDBJ whole genome shotgun (WGS) entry which is preliminary data.</text>
</comment>
<protein>
    <recommendedName>
        <fullName evidence="11">TIR domain-containing protein</fullName>
    </recommendedName>
</protein>
<dbReference type="OrthoDB" id="6095332at2759"/>
<dbReference type="InterPro" id="IPR007110">
    <property type="entry name" value="Ig-like_dom"/>
</dbReference>
<feature type="transmembrane region" description="Helical" evidence="6">
    <location>
        <begin position="396"/>
        <end position="416"/>
    </location>
</feature>
<keyword evidence="4" id="KW-0393">Immunoglobulin domain</keyword>
<feature type="compositionally biased region" description="Basic and acidic residues" evidence="5">
    <location>
        <begin position="181"/>
        <end position="193"/>
    </location>
</feature>
<gene>
    <name evidence="9" type="ORF">C0Q70_00288</name>
</gene>
<evidence type="ECO:0000256" key="5">
    <source>
        <dbReference type="SAM" id="MobiDB-lite"/>
    </source>
</evidence>
<keyword evidence="2" id="KW-1015">Disulfide bond</keyword>
<evidence type="ECO:0008006" key="11">
    <source>
        <dbReference type="Google" id="ProtNLM"/>
    </source>
</evidence>
<dbReference type="PANTHER" id="PTHR11890">
    <property type="entry name" value="INTERLEUKIN-1 RECEPTOR FAMILY MEMBER"/>
    <property type="match status" value="1"/>
</dbReference>
<dbReference type="Proteomes" id="UP000245119">
    <property type="component" value="Linkage Group LG1"/>
</dbReference>
<feature type="region of interest" description="Disordered" evidence="5">
    <location>
        <begin position="171"/>
        <end position="197"/>
    </location>
</feature>
<dbReference type="InterPro" id="IPR000157">
    <property type="entry name" value="TIR_dom"/>
</dbReference>
<dbReference type="SUPFAM" id="SSF48726">
    <property type="entry name" value="Immunoglobulin"/>
    <property type="match status" value="1"/>
</dbReference>
<dbReference type="InterPro" id="IPR013783">
    <property type="entry name" value="Ig-like_fold"/>
</dbReference>
<evidence type="ECO:0000313" key="10">
    <source>
        <dbReference type="Proteomes" id="UP000245119"/>
    </source>
</evidence>
<dbReference type="EMBL" id="PZQS01000001">
    <property type="protein sequence ID" value="PVD37688.1"/>
    <property type="molecule type" value="Genomic_DNA"/>
</dbReference>
<keyword evidence="6" id="KW-0812">Transmembrane</keyword>
<evidence type="ECO:0000256" key="2">
    <source>
        <dbReference type="ARBA" id="ARBA00023157"/>
    </source>
</evidence>
<keyword evidence="6" id="KW-0472">Membrane</keyword>
<comment type="similarity">
    <text evidence="1">Belongs to the interleukin-1 receptor family.</text>
</comment>
<evidence type="ECO:0000256" key="6">
    <source>
        <dbReference type="SAM" id="Phobius"/>
    </source>
</evidence>
<evidence type="ECO:0000313" key="9">
    <source>
        <dbReference type="EMBL" id="PVD37688.1"/>
    </source>
</evidence>
<dbReference type="PANTHER" id="PTHR11890:SF44">
    <property type="entry name" value="X-LINKED INTERLEUKIN-1 RECEPTOR ACCESSORY PROTEIN-LIKE 2"/>
    <property type="match status" value="1"/>
</dbReference>
<keyword evidence="3" id="KW-0325">Glycoprotein</keyword>
<keyword evidence="6" id="KW-1133">Transmembrane helix</keyword>
<dbReference type="GO" id="GO:0007165">
    <property type="term" value="P:signal transduction"/>
    <property type="evidence" value="ECO:0007669"/>
    <property type="project" value="InterPro"/>
</dbReference>
<name>A0A2T7PWB4_POMCA</name>
<evidence type="ECO:0000256" key="3">
    <source>
        <dbReference type="ARBA" id="ARBA00023180"/>
    </source>
</evidence>
<dbReference type="Pfam" id="PF13676">
    <property type="entry name" value="TIR_2"/>
    <property type="match status" value="1"/>
</dbReference>
<evidence type="ECO:0000259" key="7">
    <source>
        <dbReference type="PROSITE" id="PS50104"/>
    </source>
</evidence>
<evidence type="ECO:0000259" key="8">
    <source>
        <dbReference type="PROSITE" id="PS50835"/>
    </source>
</evidence>
<accession>A0A2T7PWB4</accession>
<keyword evidence="10" id="KW-1185">Reference proteome</keyword>
<dbReference type="PROSITE" id="PS50104">
    <property type="entry name" value="TIR"/>
    <property type="match status" value="1"/>
</dbReference>
<feature type="domain" description="TIR" evidence="7">
    <location>
        <begin position="459"/>
        <end position="597"/>
    </location>
</feature>
<evidence type="ECO:0000256" key="4">
    <source>
        <dbReference type="ARBA" id="ARBA00023319"/>
    </source>
</evidence>
<evidence type="ECO:0000256" key="1">
    <source>
        <dbReference type="ARBA" id="ARBA00009752"/>
    </source>
</evidence>